<comment type="caution">
    <text evidence="2">The sequence shown here is derived from an EMBL/GenBank/DDBJ whole genome shotgun (WGS) entry which is preliminary data.</text>
</comment>
<keyword evidence="3" id="KW-1185">Reference proteome</keyword>
<evidence type="ECO:0000259" key="1">
    <source>
        <dbReference type="Pfam" id="PF08239"/>
    </source>
</evidence>
<accession>A0AAD9NEP0</accession>
<protein>
    <recommendedName>
        <fullName evidence="1">SH3b domain-containing protein</fullName>
    </recommendedName>
</protein>
<dbReference type="Gene3D" id="2.30.30.40">
    <property type="entry name" value="SH3 Domains"/>
    <property type="match status" value="1"/>
</dbReference>
<evidence type="ECO:0000313" key="2">
    <source>
        <dbReference type="EMBL" id="KAK2167482.1"/>
    </source>
</evidence>
<organism evidence="2 3">
    <name type="scientific">Paralvinella palmiformis</name>
    <dbReference type="NCBI Taxonomy" id="53620"/>
    <lineage>
        <taxon>Eukaryota</taxon>
        <taxon>Metazoa</taxon>
        <taxon>Spiralia</taxon>
        <taxon>Lophotrochozoa</taxon>
        <taxon>Annelida</taxon>
        <taxon>Polychaeta</taxon>
        <taxon>Sedentaria</taxon>
        <taxon>Canalipalpata</taxon>
        <taxon>Terebellida</taxon>
        <taxon>Terebelliformia</taxon>
        <taxon>Alvinellidae</taxon>
        <taxon>Paralvinella</taxon>
    </lineage>
</organism>
<dbReference type="Proteomes" id="UP001208570">
    <property type="component" value="Unassembled WGS sequence"/>
</dbReference>
<dbReference type="Pfam" id="PF08239">
    <property type="entry name" value="SH3_3"/>
    <property type="match status" value="1"/>
</dbReference>
<dbReference type="AlphaFoldDB" id="A0AAD9NEP0"/>
<name>A0AAD9NEP0_9ANNE</name>
<reference evidence="2" key="1">
    <citation type="journal article" date="2023" name="Mol. Biol. Evol.">
        <title>Third-Generation Sequencing Reveals the Adaptive Role of the Epigenome in Three Deep-Sea Polychaetes.</title>
        <authorList>
            <person name="Perez M."/>
            <person name="Aroh O."/>
            <person name="Sun Y."/>
            <person name="Lan Y."/>
            <person name="Juniper S.K."/>
            <person name="Young C.R."/>
            <person name="Angers B."/>
            <person name="Qian P.Y."/>
        </authorList>
    </citation>
    <scope>NUCLEOTIDE SEQUENCE</scope>
    <source>
        <strain evidence="2">P08H-3</strain>
    </source>
</reference>
<feature type="domain" description="SH3b" evidence="1">
    <location>
        <begin position="54"/>
        <end position="104"/>
    </location>
</feature>
<evidence type="ECO:0000313" key="3">
    <source>
        <dbReference type="Proteomes" id="UP001208570"/>
    </source>
</evidence>
<sequence>MWPSTVRVWEMAFGSKSSILTNARLVPASVIGQYWASAAEARTCVCVATSGGGDLNIRACSDTTCQVLGVESPGSCFNWIQTSNGWHEFNYNGQSGWANADYMSGPQLCADGGCHLIKVFYCDSDNSLFGQQVHRGQVIAHHIGLHCGCYNSGMTDHSHIQDSYNGNYIDPSGWLYC</sequence>
<proteinExistence type="predicted"/>
<dbReference type="EMBL" id="JAODUP010000027">
    <property type="protein sequence ID" value="KAK2167482.1"/>
    <property type="molecule type" value="Genomic_DNA"/>
</dbReference>
<dbReference type="InterPro" id="IPR003646">
    <property type="entry name" value="SH3-like_bac-type"/>
</dbReference>
<gene>
    <name evidence="2" type="ORF">LSH36_27g06035</name>
</gene>